<evidence type="ECO:0000313" key="2">
    <source>
        <dbReference type="Proteomes" id="UP000829925"/>
    </source>
</evidence>
<dbReference type="Proteomes" id="UP000829925">
    <property type="component" value="Chromosome"/>
</dbReference>
<dbReference type="EMBL" id="CP095053">
    <property type="protein sequence ID" value="UOR04450.1"/>
    <property type="molecule type" value="Genomic_DNA"/>
</dbReference>
<protein>
    <submittedName>
        <fullName evidence="1">STAS/SEC14 domain-containing protein</fullName>
    </submittedName>
</protein>
<sequence length="146" mass="16980">MIYRFPSITVLFDVSLRLLWWKWTGEPDDTALREAFEQLLQLSDELQPFRWLADVSSLPTVSPMHQHWLSESWLPQYRRLHIQALAVLLPSTLHNQLVLENLVADTLPAGRCDMQYFSDVLAALDWLSLMDEDCATQLQQEWLAAV</sequence>
<dbReference type="RefSeq" id="WP_245092082.1">
    <property type="nucleotide sequence ID" value="NZ_CP095053.1"/>
</dbReference>
<dbReference type="AlphaFoldDB" id="A0A8T9SW64"/>
<dbReference type="KEGG" id="haei:MUN82_16070"/>
<gene>
    <name evidence="1" type="ORF">MUN82_16070</name>
</gene>
<organism evidence="1 2">
    <name type="scientific">Hymenobacter aerilatus</name>
    <dbReference type="NCBI Taxonomy" id="2932251"/>
    <lineage>
        <taxon>Bacteria</taxon>
        <taxon>Pseudomonadati</taxon>
        <taxon>Bacteroidota</taxon>
        <taxon>Cytophagia</taxon>
        <taxon>Cytophagales</taxon>
        <taxon>Hymenobacteraceae</taxon>
        <taxon>Hymenobacter</taxon>
    </lineage>
</organism>
<keyword evidence="2" id="KW-1185">Reference proteome</keyword>
<name>A0A8T9SW64_9BACT</name>
<accession>A0A8T9SW64</accession>
<reference evidence="1 2" key="1">
    <citation type="submission" date="2022-04" db="EMBL/GenBank/DDBJ databases">
        <title>Hymenobacter sp. isolated from the air.</title>
        <authorList>
            <person name="Won M."/>
            <person name="Lee C.-M."/>
            <person name="Woen H.-Y."/>
            <person name="Kwon S.-W."/>
        </authorList>
    </citation>
    <scope>NUCLEOTIDE SEQUENCE [LARGE SCALE GENOMIC DNA]</scope>
    <source>
        <strain evidence="2">5413 J-13</strain>
    </source>
</reference>
<evidence type="ECO:0000313" key="1">
    <source>
        <dbReference type="EMBL" id="UOR04450.1"/>
    </source>
</evidence>
<proteinExistence type="predicted"/>